<gene>
    <name evidence="1" type="ORF">AAJ76_2200050341</name>
</gene>
<dbReference type="GeneID" id="36319570"/>
<name>A0A0F9WFB3_9MICR</name>
<dbReference type="OrthoDB" id="2190150at2759"/>
<dbReference type="AlphaFoldDB" id="A0A0F9WFB3"/>
<evidence type="ECO:0000313" key="1">
    <source>
        <dbReference type="EMBL" id="KKO75420.1"/>
    </source>
</evidence>
<keyword evidence="2" id="KW-1185">Reference proteome</keyword>
<dbReference type="RefSeq" id="XP_024331162.1">
    <property type="nucleotide sequence ID" value="XM_024474645.1"/>
</dbReference>
<dbReference type="VEuPathDB" id="MicrosporidiaDB:AAJ76_2200050341"/>
<protein>
    <submittedName>
        <fullName evidence="1">Uncharacterized protein</fullName>
    </submittedName>
</protein>
<accession>A0A0F9WFB3</accession>
<sequence length="229" mass="26531">MEQQSRIQKIIAKTNCSYNHALEADNESKGNLDLAYEIAKKKSNELYVGGGSSGLAVESGDIKNEIVGYKNGLLVNNKFYDYSENDNMRLKKMLEKNEFDANILGVNDSRAEVVYKNCEDEMYQNKEKKKEKTWDESKKHVLNFDSKIEISCPDEIIMDKDGDITFKIFVDGRRIPVVMNNNMKVSDLYYELKKYTKKNIVLMKGNKKVEFSDDITSLKRNMLIMREEK</sequence>
<dbReference type="VEuPathDB" id="MicrosporidiaDB:NCER_101034"/>
<proteinExistence type="predicted"/>
<evidence type="ECO:0000313" key="2">
    <source>
        <dbReference type="Proteomes" id="UP000034350"/>
    </source>
</evidence>
<dbReference type="Proteomes" id="UP000034350">
    <property type="component" value="Unassembled WGS sequence"/>
</dbReference>
<reference evidence="1 2" key="1">
    <citation type="journal article" date="2015" name="Environ. Microbiol.">
        <title>Genome analyses suggest the presence of polyploidy and recent human-driven expansions in eight global populations of the honeybee pathogen Nosema ceranae.</title>
        <authorList>
            <person name="Pelin A."/>
            <person name="Selman M."/>
            <person name="Aris-Brosou S."/>
            <person name="Farinelli L."/>
            <person name="Corradi N."/>
        </authorList>
    </citation>
    <scope>NUCLEOTIDE SEQUENCE [LARGE SCALE GENOMIC DNA]</scope>
    <source>
        <strain evidence="1 2">PA08 1199</strain>
    </source>
</reference>
<organism evidence="1 2">
    <name type="scientific">Vairimorpha ceranae</name>
    <dbReference type="NCBI Taxonomy" id="40302"/>
    <lineage>
        <taxon>Eukaryota</taxon>
        <taxon>Fungi</taxon>
        <taxon>Fungi incertae sedis</taxon>
        <taxon>Microsporidia</taxon>
        <taxon>Nosematidae</taxon>
        <taxon>Vairimorpha</taxon>
    </lineage>
</organism>
<comment type="caution">
    <text evidence="1">The sequence shown here is derived from an EMBL/GenBank/DDBJ whole genome shotgun (WGS) entry which is preliminary data.</text>
</comment>
<dbReference type="VEuPathDB" id="MicrosporidiaDB:G9O61_00g013840"/>
<dbReference type="EMBL" id="JPQZ01000022">
    <property type="protein sequence ID" value="KKO75420.1"/>
    <property type="molecule type" value="Genomic_DNA"/>
</dbReference>